<dbReference type="Gene3D" id="2.40.128.140">
    <property type="entry name" value="Outer membrane protein"/>
    <property type="match status" value="1"/>
</dbReference>
<dbReference type="AlphaFoldDB" id="A0A845V0R5"/>
<sequence>MLLCANRNQLANAIVLASLLLLLNGKALGEPENLMEETWNSGWSFHLDNDFLALLNEDQQYTGGASVELSGRRAREWDFSADPLLAWIDRLTGMERRMASGDDDMRHSMILGLAAFTPEDIESPQPILDDHPYGSLVLFGNTRQSVDPSRNVAYRSSLVLGLLGTNLAESLQDFFHDLVDTQKAQGWDNQISDGGELTGRYEVSRHQLIQSTPLSENRRLESRWKINASAGYVTQVGVGATARWGKFDEQWFRFDPAPGEYVAYGAPATKPQSPSANREWFFWTSLEASLRLYNALLQGQFRDSAVTFSRGELRELITEASVGVTAELFSTGLRGEFSISYRTSEIKESLADDALWGQISLTRSF</sequence>
<dbReference type="Proteomes" id="UP000484885">
    <property type="component" value="Unassembled WGS sequence"/>
</dbReference>
<dbReference type="RefSeq" id="WP_164212041.1">
    <property type="nucleotide sequence ID" value="NZ_JAAGSC010000043.1"/>
</dbReference>
<comment type="caution">
    <text evidence="1">The sequence shown here is derived from an EMBL/GenBank/DDBJ whole genome shotgun (WGS) entry which is preliminary data.</text>
</comment>
<name>A0A845V0R5_9GAMM</name>
<gene>
    <name evidence="1" type="ORF">G3I74_13050</name>
</gene>
<reference evidence="1 2" key="1">
    <citation type="submission" date="2020-02" db="EMBL/GenBank/DDBJ databases">
        <authorList>
            <person name="Zhang X.-Y."/>
        </authorList>
    </citation>
    <scope>NUCLEOTIDE SEQUENCE [LARGE SCALE GENOMIC DNA]</scope>
    <source>
        <strain evidence="1 2">C33</strain>
    </source>
</reference>
<dbReference type="Pfam" id="PF09982">
    <property type="entry name" value="LpxR"/>
    <property type="match status" value="1"/>
</dbReference>
<accession>A0A845V0R5</accession>
<protein>
    <submittedName>
        <fullName evidence="1">Lipid A deacylase LpxR family protein</fullName>
    </submittedName>
</protein>
<organism evidence="1 2">
    <name type="scientific">Wenzhouxiangella limi</name>
    <dbReference type="NCBI Taxonomy" id="2707351"/>
    <lineage>
        <taxon>Bacteria</taxon>
        <taxon>Pseudomonadati</taxon>
        <taxon>Pseudomonadota</taxon>
        <taxon>Gammaproteobacteria</taxon>
        <taxon>Chromatiales</taxon>
        <taxon>Wenzhouxiangellaceae</taxon>
        <taxon>Wenzhouxiangella</taxon>
    </lineage>
</organism>
<evidence type="ECO:0000313" key="1">
    <source>
        <dbReference type="EMBL" id="NDY96658.1"/>
    </source>
</evidence>
<dbReference type="InterPro" id="IPR018707">
    <property type="entry name" value="LpxR"/>
</dbReference>
<keyword evidence="2" id="KW-1185">Reference proteome</keyword>
<proteinExistence type="predicted"/>
<dbReference type="EMBL" id="JAAGSC010000043">
    <property type="protein sequence ID" value="NDY96658.1"/>
    <property type="molecule type" value="Genomic_DNA"/>
</dbReference>
<dbReference type="InterPro" id="IPR037107">
    <property type="entry name" value="Put_OMP_sf"/>
</dbReference>
<evidence type="ECO:0000313" key="2">
    <source>
        <dbReference type="Proteomes" id="UP000484885"/>
    </source>
</evidence>